<dbReference type="InterPro" id="IPR011969">
    <property type="entry name" value="Clan_AA_Asp_peptidase_C"/>
</dbReference>
<evidence type="ECO:0000313" key="2">
    <source>
        <dbReference type="EMBL" id="MCL6285500.1"/>
    </source>
</evidence>
<dbReference type="InterPro" id="IPR021109">
    <property type="entry name" value="Peptidase_aspartic_dom_sf"/>
</dbReference>
<organism evidence="2 3">
    <name type="scientific">Ruegeria spongiae</name>
    <dbReference type="NCBI Taxonomy" id="2942209"/>
    <lineage>
        <taxon>Bacteria</taxon>
        <taxon>Pseudomonadati</taxon>
        <taxon>Pseudomonadota</taxon>
        <taxon>Alphaproteobacteria</taxon>
        <taxon>Rhodobacterales</taxon>
        <taxon>Roseobacteraceae</taxon>
        <taxon>Ruegeria</taxon>
    </lineage>
</organism>
<dbReference type="SUPFAM" id="SSF50630">
    <property type="entry name" value="Acid proteases"/>
    <property type="match status" value="1"/>
</dbReference>
<feature type="transmembrane region" description="Helical" evidence="1">
    <location>
        <begin position="37"/>
        <end position="55"/>
    </location>
</feature>
<keyword evidence="1" id="KW-1133">Transmembrane helix</keyword>
<keyword evidence="2" id="KW-0378">Hydrolase</keyword>
<dbReference type="Proteomes" id="UP001203880">
    <property type="component" value="Unassembled WGS sequence"/>
</dbReference>
<dbReference type="EC" id="3.4.23.-" evidence="2"/>
<dbReference type="Gene3D" id="2.40.70.10">
    <property type="entry name" value="Acid Proteases"/>
    <property type="match status" value="1"/>
</dbReference>
<keyword evidence="3" id="KW-1185">Reference proteome</keyword>
<dbReference type="Pfam" id="PF13975">
    <property type="entry name" value="gag-asp_proteas"/>
    <property type="match status" value="1"/>
</dbReference>
<dbReference type="EMBL" id="JAMFMB010000030">
    <property type="protein sequence ID" value="MCL6285500.1"/>
    <property type="molecule type" value="Genomic_DNA"/>
</dbReference>
<evidence type="ECO:0000256" key="1">
    <source>
        <dbReference type="SAM" id="Phobius"/>
    </source>
</evidence>
<keyword evidence="1" id="KW-0472">Membrane</keyword>
<proteinExistence type="predicted"/>
<evidence type="ECO:0000313" key="3">
    <source>
        <dbReference type="Proteomes" id="UP001203880"/>
    </source>
</evidence>
<gene>
    <name evidence="2" type="ORF">M3P21_18375</name>
</gene>
<name>A0ABT0Q6N1_9RHOB</name>
<reference evidence="2" key="1">
    <citation type="submission" date="2022-05" db="EMBL/GenBank/DDBJ databases">
        <authorList>
            <person name="Park J.-S."/>
        </authorList>
    </citation>
    <scope>NUCLEOTIDE SEQUENCE</scope>
    <source>
        <strain evidence="2">2012CJ41-6</strain>
    </source>
</reference>
<dbReference type="NCBIfam" id="TIGR02281">
    <property type="entry name" value="clan_AA_DTGA"/>
    <property type="match status" value="1"/>
</dbReference>
<protein>
    <submittedName>
        <fullName evidence="2">TIGR02281 family clan AA aspartic protease</fullName>
        <ecNumber evidence="2">3.4.23.-</ecNumber>
    </submittedName>
</protein>
<dbReference type="CDD" id="cd05483">
    <property type="entry name" value="retropepsin_like_bacteria"/>
    <property type="match status" value="1"/>
</dbReference>
<keyword evidence="1" id="KW-0812">Transmembrane</keyword>
<dbReference type="InterPro" id="IPR034122">
    <property type="entry name" value="Retropepsin-like_bacterial"/>
</dbReference>
<feature type="transmembrane region" description="Helical" evidence="1">
    <location>
        <begin position="6"/>
        <end position="25"/>
    </location>
</feature>
<dbReference type="GO" id="GO:0006508">
    <property type="term" value="P:proteolysis"/>
    <property type="evidence" value="ECO:0007669"/>
    <property type="project" value="UniProtKB-KW"/>
</dbReference>
<dbReference type="RefSeq" id="WP_249712352.1">
    <property type="nucleotide sequence ID" value="NZ_JAMFMB010000030.1"/>
</dbReference>
<accession>A0ABT0Q6N1</accession>
<keyword evidence="2" id="KW-0645">Protease</keyword>
<sequence length="193" mass="21289">MDGDNIARLAYLSLLGAVLLFWFFTQNRQGMNKTLQQIAAWAFIFIGVIAAYGLWEDIRGSVDPGLRMSVSDSGISVPRAPDGHYYLQLMVNDKPVDFLVDTGASQVVLSHRDAERVGIDTSALNYFGRAMTANGEVRTAPVEIETIGLDGFTESNLTAWVNEGEMDRSLLGMEYLQRLPSVQITNGALILQR</sequence>
<comment type="caution">
    <text evidence="2">The sequence shown here is derived from an EMBL/GenBank/DDBJ whole genome shotgun (WGS) entry which is preliminary data.</text>
</comment>
<dbReference type="GO" id="GO:0008233">
    <property type="term" value="F:peptidase activity"/>
    <property type="evidence" value="ECO:0007669"/>
    <property type="project" value="UniProtKB-KW"/>
</dbReference>